<proteinExistence type="predicted"/>
<dbReference type="Pfam" id="PF07253">
    <property type="entry name" value="Gypsy"/>
    <property type="match status" value="1"/>
</dbReference>
<comment type="caution">
    <text evidence="1">The sequence shown here is derived from an EMBL/GenBank/DDBJ whole genome shotgun (WGS) entry which is preliminary data.</text>
</comment>
<dbReference type="AlphaFoldDB" id="A0A4C1TJM0"/>
<keyword evidence="2" id="KW-1185">Reference proteome</keyword>
<evidence type="ECO:0000313" key="1">
    <source>
        <dbReference type="EMBL" id="GBP14315.1"/>
    </source>
</evidence>
<evidence type="ECO:0000313" key="2">
    <source>
        <dbReference type="Proteomes" id="UP000299102"/>
    </source>
</evidence>
<gene>
    <name evidence="1" type="ORF">EVAR_70365_1</name>
</gene>
<accession>A0A4C1TJM0</accession>
<dbReference type="OrthoDB" id="8053666at2759"/>
<name>A0A4C1TJM0_EUMVA</name>
<sequence length="171" mass="19589">MTEDEIPGKIQELWSSHFDKFRASAILQLTALEVQILDYSNAQIVTVETGVTKLDVERKLEILKDELTNLDYLMTWAKSGIINSFVLSEYELNVTKKHFDDHDMPYVNLVEALGVCKEITIMKPLPAVVNAPNTIANYEEMLSLKMLKDLHINNADEIKRLATGYKTTWER</sequence>
<dbReference type="InterPro" id="IPR009882">
    <property type="entry name" value="Gypsy"/>
</dbReference>
<dbReference type="EMBL" id="BGZK01005499">
    <property type="protein sequence ID" value="GBP14315.1"/>
    <property type="molecule type" value="Genomic_DNA"/>
</dbReference>
<organism evidence="1 2">
    <name type="scientific">Eumeta variegata</name>
    <name type="common">Bagworm moth</name>
    <name type="synonym">Eumeta japonica</name>
    <dbReference type="NCBI Taxonomy" id="151549"/>
    <lineage>
        <taxon>Eukaryota</taxon>
        <taxon>Metazoa</taxon>
        <taxon>Ecdysozoa</taxon>
        <taxon>Arthropoda</taxon>
        <taxon>Hexapoda</taxon>
        <taxon>Insecta</taxon>
        <taxon>Pterygota</taxon>
        <taxon>Neoptera</taxon>
        <taxon>Endopterygota</taxon>
        <taxon>Lepidoptera</taxon>
        <taxon>Glossata</taxon>
        <taxon>Ditrysia</taxon>
        <taxon>Tineoidea</taxon>
        <taxon>Psychidae</taxon>
        <taxon>Oiketicinae</taxon>
        <taxon>Eumeta</taxon>
    </lineage>
</organism>
<reference evidence="1 2" key="1">
    <citation type="journal article" date="2019" name="Commun. Biol.">
        <title>The bagworm genome reveals a unique fibroin gene that provides high tensile strength.</title>
        <authorList>
            <person name="Kono N."/>
            <person name="Nakamura H."/>
            <person name="Ohtoshi R."/>
            <person name="Tomita M."/>
            <person name="Numata K."/>
            <person name="Arakawa K."/>
        </authorList>
    </citation>
    <scope>NUCLEOTIDE SEQUENCE [LARGE SCALE GENOMIC DNA]</scope>
</reference>
<dbReference type="Proteomes" id="UP000299102">
    <property type="component" value="Unassembled WGS sequence"/>
</dbReference>
<protein>
    <submittedName>
        <fullName evidence="1">Uncharacterized protein</fullName>
    </submittedName>
</protein>